<organism evidence="1 2">
    <name type="scientific">Halosquirtibacter laminarini</name>
    <dbReference type="NCBI Taxonomy" id="3374600"/>
    <lineage>
        <taxon>Bacteria</taxon>
        <taxon>Pseudomonadati</taxon>
        <taxon>Bacteroidota</taxon>
        <taxon>Bacteroidia</taxon>
        <taxon>Marinilabiliales</taxon>
        <taxon>Prolixibacteraceae</taxon>
        <taxon>Halosquirtibacter</taxon>
    </lineage>
</organism>
<dbReference type="EMBL" id="CP081303">
    <property type="protein sequence ID" value="QZE14297.1"/>
    <property type="molecule type" value="Genomic_DNA"/>
</dbReference>
<evidence type="ECO:0000313" key="2">
    <source>
        <dbReference type="Proteomes" id="UP000826212"/>
    </source>
</evidence>
<dbReference type="Proteomes" id="UP000826212">
    <property type="component" value="Chromosome"/>
</dbReference>
<evidence type="ECO:0000313" key="1">
    <source>
        <dbReference type="EMBL" id="QZE14297.1"/>
    </source>
</evidence>
<keyword evidence="2" id="KW-1185">Reference proteome</keyword>
<accession>A0AC61NN32</accession>
<sequence>MELLFIGGSELAIVFLIALLFFGADSIPSIAKTAGKAMKEFKKATSDIKKEFDEHTDGVKDQVNDVRKTLNEGGRAIEDEIRKTEKDLKDNLK</sequence>
<gene>
    <name evidence="1" type="ORF">K4L44_17580</name>
</gene>
<protein>
    <submittedName>
        <fullName evidence="1">Twin-arginine translocase TatA/TatE family subunit</fullName>
    </submittedName>
</protein>
<reference evidence="1" key="1">
    <citation type="submission" date="2021-08" db="EMBL/GenBank/DDBJ databases">
        <title>Novel anaerobic bacterium isolated from sea squirt in East Sea, Republic of Korea.</title>
        <authorList>
            <person name="Nguyen T.H."/>
            <person name="Li Z."/>
            <person name="Lee Y.-J."/>
            <person name="Ko J."/>
            <person name="Kim S.-G."/>
        </authorList>
    </citation>
    <scope>NUCLEOTIDE SEQUENCE</scope>
    <source>
        <strain evidence="1">KCTC 25031</strain>
    </source>
</reference>
<name>A0AC61NN32_9BACT</name>
<proteinExistence type="predicted"/>